<protein>
    <submittedName>
        <fullName evidence="8">Tetratricopeptide repeat protein</fullName>
    </submittedName>
</protein>
<keyword evidence="9" id="KW-1185">Reference proteome</keyword>
<dbReference type="SUPFAM" id="SSF48452">
    <property type="entry name" value="TPR-like"/>
    <property type="match status" value="3"/>
</dbReference>
<feature type="signal peptide" evidence="7">
    <location>
        <begin position="1"/>
        <end position="22"/>
    </location>
</feature>
<dbReference type="EMBL" id="JABKKJ010000005">
    <property type="protein sequence ID" value="NPE24800.1"/>
    <property type="molecule type" value="Genomic_DNA"/>
</dbReference>
<evidence type="ECO:0000256" key="3">
    <source>
        <dbReference type="ARBA" id="ARBA00022776"/>
    </source>
</evidence>
<reference evidence="8 9" key="1">
    <citation type="submission" date="2020-05" db="EMBL/GenBank/DDBJ databases">
        <title>Distinct polysaccharide utilization as determinants for interspecies competition between intestinal Prevotella spp.</title>
        <authorList>
            <person name="Galvez E.J.C."/>
            <person name="Iljazovic A."/>
            <person name="Strowig T."/>
        </authorList>
    </citation>
    <scope>NUCLEOTIDE SEQUENCE [LARGE SCALE GENOMIC DNA]</scope>
    <source>
        <strain evidence="8 9">PCHR</strain>
    </source>
</reference>
<dbReference type="PANTHER" id="PTHR12558:SF9">
    <property type="entry name" value="CELL DIVISION CYCLE PROTEIN 16 HOMOLOG"/>
    <property type="match status" value="1"/>
</dbReference>
<evidence type="ECO:0000256" key="4">
    <source>
        <dbReference type="ARBA" id="ARBA00022786"/>
    </source>
</evidence>
<dbReference type="Gene3D" id="1.25.40.10">
    <property type="entry name" value="Tetratricopeptide repeat domain"/>
    <property type="match status" value="2"/>
</dbReference>
<evidence type="ECO:0000256" key="6">
    <source>
        <dbReference type="PROSITE-ProRule" id="PRU00339"/>
    </source>
</evidence>
<dbReference type="PROSITE" id="PS00018">
    <property type="entry name" value="EF_HAND_1"/>
    <property type="match status" value="1"/>
</dbReference>
<name>A0ABX2B4C2_9BACT</name>
<dbReference type="InterPro" id="IPR019734">
    <property type="entry name" value="TPR_rpt"/>
</dbReference>
<dbReference type="InterPro" id="IPR011990">
    <property type="entry name" value="TPR-like_helical_dom_sf"/>
</dbReference>
<dbReference type="PANTHER" id="PTHR12558">
    <property type="entry name" value="CELL DIVISION CYCLE 16,23,27"/>
    <property type="match status" value="1"/>
</dbReference>
<evidence type="ECO:0000256" key="7">
    <source>
        <dbReference type="SAM" id="SignalP"/>
    </source>
</evidence>
<dbReference type="RefSeq" id="WP_172344290.1">
    <property type="nucleotide sequence ID" value="NZ_CASYYZ010000027.1"/>
</dbReference>
<dbReference type="Pfam" id="PF13424">
    <property type="entry name" value="TPR_12"/>
    <property type="match status" value="1"/>
</dbReference>
<keyword evidence="7" id="KW-0732">Signal</keyword>
<evidence type="ECO:0000313" key="9">
    <source>
        <dbReference type="Proteomes" id="UP000820977"/>
    </source>
</evidence>
<evidence type="ECO:0000256" key="2">
    <source>
        <dbReference type="ARBA" id="ARBA00022737"/>
    </source>
</evidence>
<sequence length="478" mass="53234">MKTLKYILAGVMAIGSYTASFAQQDVKAQIDAITKVIADNKKDLKAVEPQVKDFVKANKKNAEALVGLGRAYLAIKDTLNSKKYGEQAVKVNKKYGDGWILLGDIEALKDDGGAAAQQYQQAIYFDPQNPQGYIKYAWVYRGRSPQQAVEQLEQLRTIKPDYPVDAEAGHIYYLANNREKAKEYYSKVDVNKLDKSYLSEYARALLLTGDYEKCQEVAAFGVTKYPKDVTLNRVAMLAYNASKKYDNAVVYAETLFNKTDSLKATDLDYSNYALALQGTKQWDKAIEMYNKAMELVEGGQDAKAQVVKMISDVYKEKGDFDSSIAKYSEYLKMSSKPSAGEINGLASLYMEQASALAGEPQIAAIKNAIATYGMLEEKYPEQAVFANFLMAKRSELLDQDRSKALAKPYYEKVVGLLEAQGNLDDTDKSRLVTAYEYLAHVSVLQDNNEKALEYCDKALAINPAADIATQIKNALNKQ</sequence>
<evidence type="ECO:0000256" key="5">
    <source>
        <dbReference type="ARBA" id="ARBA00023306"/>
    </source>
</evidence>
<gene>
    <name evidence="8" type="ORF">HPS54_04585</name>
</gene>
<accession>A0ABX2B4C2</accession>
<feature type="chain" id="PRO_5045303335" evidence="7">
    <location>
        <begin position="23"/>
        <end position="478"/>
    </location>
</feature>
<evidence type="ECO:0000256" key="1">
    <source>
        <dbReference type="ARBA" id="ARBA00022618"/>
    </source>
</evidence>
<comment type="caution">
    <text evidence="8">The sequence shown here is derived from an EMBL/GenBank/DDBJ whole genome shotgun (WGS) entry which is preliminary data.</text>
</comment>
<keyword evidence="1" id="KW-0132">Cell division</keyword>
<dbReference type="Proteomes" id="UP000820977">
    <property type="component" value="Unassembled WGS sequence"/>
</dbReference>
<keyword evidence="3" id="KW-0498">Mitosis</keyword>
<dbReference type="InterPro" id="IPR018247">
    <property type="entry name" value="EF_Hand_1_Ca_BS"/>
</dbReference>
<keyword evidence="2" id="KW-0677">Repeat</keyword>
<organism evidence="8 9">
    <name type="scientific">Xylanibacter caecicola</name>
    <dbReference type="NCBI Taxonomy" id="2736294"/>
    <lineage>
        <taxon>Bacteria</taxon>
        <taxon>Pseudomonadati</taxon>
        <taxon>Bacteroidota</taxon>
        <taxon>Bacteroidia</taxon>
        <taxon>Bacteroidales</taxon>
        <taxon>Prevotellaceae</taxon>
        <taxon>Xylanibacter</taxon>
    </lineage>
</organism>
<feature type="repeat" description="TPR" evidence="6">
    <location>
        <begin position="432"/>
        <end position="465"/>
    </location>
</feature>
<keyword evidence="4" id="KW-0833">Ubl conjugation pathway</keyword>
<keyword evidence="6" id="KW-0802">TPR repeat</keyword>
<dbReference type="SMART" id="SM00028">
    <property type="entry name" value="TPR"/>
    <property type="match status" value="5"/>
</dbReference>
<evidence type="ECO:0000313" key="8">
    <source>
        <dbReference type="EMBL" id="NPE24800.1"/>
    </source>
</evidence>
<dbReference type="Pfam" id="PF13181">
    <property type="entry name" value="TPR_8"/>
    <property type="match status" value="1"/>
</dbReference>
<keyword evidence="5" id="KW-0131">Cell cycle</keyword>
<dbReference type="PROSITE" id="PS50005">
    <property type="entry name" value="TPR"/>
    <property type="match status" value="1"/>
</dbReference>
<proteinExistence type="predicted"/>